<name>A0ABS5ZJL1_9GAMM</name>
<proteinExistence type="predicted"/>
<keyword evidence="2" id="KW-1185">Reference proteome</keyword>
<evidence type="ECO:0000313" key="2">
    <source>
        <dbReference type="Proteomes" id="UP000690515"/>
    </source>
</evidence>
<evidence type="ECO:0000313" key="1">
    <source>
        <dbReference type="EMBL" id="MBU2714279.1"/>
    </source>
</evidence>
<gene>
    <name evidence="1" type="ORF">KCG35_24840</name>
</gene>
<evidence type="ECO:0008006" key="3">
    <source>
        <dbReference type="Google" id="ProtNLM"/>
    </source>
</evidence>
<organism evidence="1 2">
    <name type="scientific">Zooshikella harenae</name>
    <dbReference type="NCBI Taxonomy" id="2827238"/>
    <lineage>
        <taxon>Bacteria</taxon>
        <taxon>Pseudomonadati</taxon>
        <taxon>Pseudomonadota</taxon>
        <taxon>Gammaproteobacteria</taxon>
        <taxon>Oceanospirillales</taxon>
        <taxon>Zooshikellaceae</taxon>
        <taxon>Zooshikella</taxon>
    </lineage>
</organism>
<dbReference type="SUPFAM" id="SSF160631">
    <property type="entry name" value="SMI1/KNR4-like"/>
    <property type="match status" value="1"/>
</dbReference>
<reference evidence="1 2" key="1">
    <citation type="submission" date="2021-04" db="EMBL/GenBank/DDBJ databases">
        <authorList>
            <person name="Pira H."/>
            <person name="Risdian C."/>
            <person name="Wink J."/>
        </authorList>
    </citation>
    <scope>NUCLEOTIDE SEQUENCE [LARGE SCALE GENOMIC DNA]</scope>
    <source>
        <strain evidence="1 2">WH53</strain>
    </source>
</reference>
<dbReference type="EMBL" id="JAGSOY010000204">
    <property type="protein sequence ID" value="MBU2714279.1"/>
    <property type="molecule type" value="Genomic_DNA"/>
</dbReference>
<sequence>MIPEKLSALVEKQAGNVHRSNIDSVNQALMKLDVPVESEFAEFFLTYTITLFLSDVSDEELCDIAEPSEQIKDGTEFVHEVWGLPENYICFTTVEGEGCYLYDKITGKVWDFELKTRDSFLRGEISAKWGGFYKFMIWYLGG</sequence>
<protein>
    <recommendedName>
        <fullName evidence="3">SMI1/KNR4 family protein</fullName>
    </recommendedName>
</protein>
<accession>A0ABS5ZJL1</accession>
<dbReference type="Proteomes" id="UP000690515">
    <property type="component" value="Unassembled WGS sequence"/>
</dbReference>
<dbReference type="RefSeq" id="WP_215822541.1">
    <property type="nucleotide sequence ID" value="NZ_JAGSOY010000204.1"/>
</dbReference>
<dbReference type="InterPro" id="IPR037883">
    <property type="entry name" value="Knr4/Smi1-like_sf"/>
</dbReference>
<comment type="caution">
    <text evidence="1">The sequence shown here is derived from an EMBL/GenBank/DDBJ whole genome shotgun (WGS) entry which is preliminary data.</text>
</comment>